<dbReference type="OrthoDB" id="9759607at2"/>
<dbReference type="GO" id="GO:0043709">
    <property type="term" value="P:cell adhesion involved in single-species biofilm formation"/>
    <property type="evidence" value="ECO:0007669"/>
    <property type="project" value="TreeGrafter"/>
</dbReference>
<dbReference type="EMBL" id="QXDL01000050">
    <property type="protein sequence ID" value="RIH86090.1"/>
    <property type="molecule type" value="Genomic_DNA"/>
</dbReference>
<comment type="caution">
    <text evidence="2">The sequence shown here is derived from an EMBL/GenBank/DDBJ whole genome shotgun (WGS) entry which is preliminary data.</text>
</comment>
<dbReference type="GO" id="GO:0052621">
    <property type="term" value="F:diguanylate cyclase activity"/>
    <property type="evidence" value="ECO:0007669"/>
    <property type="project" value="UniProtKB-EC"/>
</dbReference>
<keyword evidence="2" id="KW-0548">Nucleotidyltransferase</keyword>
<accession>A0A399ERD5</accession>
<sequence>MEWVGGLLLGALIASAGWRVAYLRVLGQSCTDFLTGLPNRRGLERALARELALAERSGEPLCLVLFDLDAFKRVNDTFGHAAGDKALRLVARAARERLRRSDWAGRWGGEEFVAVLPGTSLLAAEAIAQRLRKAVSVLEPVPGCRLSISLGVAAYRPGESAAELLERADALHYRAKRAGGDRVCAEGSGLELDDVARVRG</sequence>
<evidence type="ECO:0000313" key="2">
    <source>
        <dbReference type="EMBL" id="RIH86090.1"/>
    </source>
</evidence>
<dbReference type="CDD" id="cd01949">
    <property type="entry name" value="GGDEF"/>
    <property type="match status" value="1"/>
</dbReference>
<dbReference type="Pfam" id="PF00990">
    <property type="entry name" value="GGDEF"/>
    <property type="match status" value="1"/>
</dbReference>
<keyword evidence="2" id="KW-0808">Transferase</keyword>
<dbReference type="InterPro" id="IPR043128">
    <property type="entry name" value="Rev_trsase/Diguanyl_cyclase"/>
</dbReference>
<dbReference type="PROSITE" id="PS50887">
    <property type="entry name" value="GGDEF"/>
    <property type="match status" value="1"/>
</dbReference>
<dbReference type="SMART" id="SM00267">
    <property type="entry name" value="GGDEF"/>
    <property type="match status" value="1"/>
</dbReference>
<dbReference type="SUPFAM" id="SSF55073">
    <property type="entry name" value="Nucleotide cyclase"/>
    <property type="match status" value="1"/>
</dbReference>
<dbReference type="FunFam" id="3.30.70.270:FF:000001">
    <property type="entry name" value="Diguanylate cyclase domain protein"/>
    <property type="match status" value="1"/>
</dbReference>
<dbReference type="EC" id="2.7.7.65" evidence="2"/>
<dbReference type="PANTHER" id="PTHR45138:SF24">
    <property type="entry name" value="DIGUANYLATE CYCLASE DGCC-RELATED"/>
    <property type="match status" value="1"/>
</dbReference>
<evidence type="ECO:0000259" key="1">
    <source>
        <dbReference type="PROSITE" id="PS50887"/>
    </source>
</evidence>
<dbReference type="GO" id="GO:1902201">
    <property type="term" value="P:negative regulation of bacterial-type flagellum-dependent cell motility"/>
    <property type="evidence" value="ECO:0007669"/>
    <property type="project" value="TreeGrafter"/>
</dbReference>
<dbReference type="InterPro" id="IPR029787">
    <property type="entry name" value="Nucleotide_cyclase"/>
</dbReference>
<reference evidence="2 3" key="1">
    <citation type="submission" date="2018-08" db="EMBL/GenBank/DDBJ databases">
        <title>Meiothermus terrae DSM 26712 genome sequencing project.</title>
        <authorList>
            <person name="Da Costa M.S."/>
            <person name="Albuquerque L."/>
            <person name="Raposo P."/>
            <person name="Froufe H.J.C."/>
            <person name="Barroso C.S."/>
            <person name="Egas C."/>
        </authorList>
    </citation>
    <scope>NUCLEOTIDE SEQUENCE [LARGE SCALE GENOMIC DNA]</scope>
    <source>
        <strain evidence="2 3">DSM 26712</strain>
    </source>
</reference>
<dbReference type="InterPro" id="IPR000160">
    <property type="entry name" value="GGDEF_dom"/>
</dbReference>
<keyword evidence="3" id="KW-1185">Reference proteome</keyword>
<feature type="domain" description="GGDEF" evidence="1">
    <location>
        <begin position="59"/>
        <end position="188"/>
    </location>
</feature>
<dbReference type="AlphaFoldDB" id="A0A399ERD5"/>
<proteinExistence type="predicted"/>
<name>A0A399ERD5_9DEIN</name>
<dbReference type="GO" id="GO:0005886">
    <property type="term" value="C:plasma membrane"/>
    <property type="evidence" value="ECO:0007669"/>
    <property type="project" value="TreeGrafter"/>
</dbReference>
<dbReference type="RefSeq" id="WP_119314679.1">
    <property type="nucleotide sequence ID" value="NZ_QXDL01000050.1"/>
</dbReference>
<dbReference type="Gene3D" id="3.30.70.270">
    <property type="match status" value="1"/>
</dbReference>
<dbReference type="Proteomes" id="UP000265715">
    <property type="component" value="Unassembled WGS sequence"/>
</dbReference>
<dbReference type="PANTHER" id="PTHR45138">
    <property type="entry name" value="REGULATORY COMPONENTS OF SENSORY TRANSDUCTION SYSTEM"/>
    <property type="match status" value="1"/>
</dbReference>
<protein>
    <submittedName>
        <fullName evidence="2">Diguanylate cyclase DosC</fullName>
        <ecNumber evidence="2">2.7.7.65</ecNumber>
    </submittedName>
</protein>
<organism evidence="2 3">
    <name type="scientific">Calidithermus terrae</name>
    <dbReference type="NCBI Taxonomy" id="1408545"/>
    <lineage>
        <taxon>Bacteria</taxon>
        <taxon>Thermotogati</taxon>
        <taxon>Deinococcota</taxon>
        <taxon>Deinococci</taxon>
        <taxon>Thermales</taxon>
        <taxon>Thermaceae</taxon>
        <taxon>Calidithermus</taxon>
    </lineage>
</organism>
<evidence type="ECO:0000313" key="3">
    <source>
        <dbReference type="Proteomes" id="UP000265715"/>
    </source>
</evidence>
<gene>
    <name evidence="2" type="primary">dosC_4</name>
    <name evidence="2" type="ORF">Mterra_01545</name>
</gene>
<dbReference type="NCBIfam" id="TIGR00254">
    <property type="entry name" value="GGDEF"/>
    <property type="match status" value="1"/>
</dbReference>
<dbReference type="InterPro" id="IPR050469">
    <property type="entry name" value="Diguanylate_Cyclase"/>
</dbReference>